<evidence type="ECO:0000256" key="7">
    <source>
        <dbReference type="ARBA" id="ARBA00023170"/>
    </source>
</evidence>
<feature type="transmembrane region" description="Helical" evidence="10">
    <location>
        <begin position="474"/>
        <end position="492"/>
    </location>
</feature>
<feature type="transmembrane region" description="Helical" evidence="10">
    <location>
        <begin position="200"/>
        <end position="225"/>
    </location>
</feature>
<feature type="transmembrane region" description="Helical" evidence="10">
    <location>
        <begin position="154"/>
        <end position="176"/>
    </location>
</feature>
<accession>A0A9W2ZVV6</accession>
<evidence type="ECO:0000256" key="10">
    <source>
        <dbReference type="SAM" id="Phobius"/>
    </source>
</evidence>
<dbReference type="RefSeq" id="XP_055879034.1">
    <property type="nucleotide sequence ID" value="XM_056023059.1"/>
</dbReference>
<proteinExistence type="inferred from homology"/>
<evidence type="ECO:0000256" key="6">
    <source>
        <dbReference type="ARBA" id="ARBA00023136"/>
    </source>
</evidence>
<dbReference type="GO" id="GO:0004930">
    <property type="term" value="F:G protein-coupled receptor activity"/>
    <property type="evidence" value="ECO:0007669"/>
    <property type="project" value="UniProtKB-KW"/>
</dbReference>
<name>A0A9W2ZVV6_BIOGL</name>
<evidence type="ECO:0000259" key="11">
    <source>
        <dbReference type="PROSITE" id="PS50262"/>
    </source>
</evidence>
<dbReference type="SUPFAM" id="SSF81321">
    <property type="entry name" value="Family A G protein-coupled receptor-like"/>
    <property type="match status" value="1"/>
</dbReference>
<organism evidence="12 13">
    <name type="scientific">Biomphalaria glabrata</name>
    <name type="common">Bloodfluke planorb</name>
    <name type="synonym">Freshwater snail</name>
    <dbReference type="NCBI Taxonomy" id="6526"/>
    <lineage>
        <taxon>Eukaryota</taxon>
        <taxon>Metazoa</taxon>
        <taxon>Spiralia</taxon>
        <taxon>Lophotrochozoa</taxon>
        <taxon>Mollusca</taxon>
        <taxon>Gastropoda</taxon>
        <taxon>Heterobranchia</taxon>
        <taxon>Euthyneura</taxon>
        <taxon>Panpulmonata</taxon>
        <taxon>Hygrophila</taxon>
        <taxon>Lymnaeoidea</taxon>
        <taxon>Planorbidae</taxon>
        <taxon>Biomphalaria</taxon>
    </lineage>
</organism>
<keyword evidence="5 9" id="KW-0297">G-protein coupled receptor</keyword>
<protein>
    <submittedName>
        <fullName evidence="13 14">5-hydroxytryptamine receptor 4-like</fullName>
    </submittedName>
</protein>
<evidence type="ECO:0000313" key="13">
    <source>
        <dbReference type="RefSeq" id="XP_055879033.1"/>
    </source>
</evidence>
<feature type="transmembrane region" description="Helical" evidence="10">
    <location>
        <begin position="70"/>
        <end position="92"/>
    </location>
</feature>
<comment type="similarity">
    <text evidence="9">Belongs to the G-protein coupled receptor 1 family.</text>
</comment>
<dbReference type="PROSITE" id="PS00237">
    <property type="entry name" value="G_PROTEIN_RECEP_F1_1"/>
    <property type="match status" value="1"/>
</dbReference>
<evidence type="ECO:0000256" key="3">
    <source>
        <dbReference type="ARBA" id="ARBA00022692"/>
    </source>
</evidence>
<evidence type="ECO:0000256" key="2">
    <source>
        <dbReference type="ARBA" id="ARBA00022475"/>
    </source>
</evidence>
<dbReference type="RefSeq" id="XP_055879033.1">
    <property type="nucleotide sequence ID" value="XM_056023058.1"/>
</dbReference>
<evidence type="ECO:0000256" key="4">
    <source>
        <dbReference type="ARBA" id="ARBA00022989"/>
    </source>
</evidence>
<reference evidence="13 14" key="1">
    <citation type="submission" date="2025-04" db="UniProtKB">
        <authorList>
            <consortium name="RefSeq"/>
        </authorList>
    </citation>
    <scope>IDENTIFICATION</scope>
</reference>
<evidence type="ECO:0000256" key="9">
    <source>
        <dbReference type="RuleBase" id="RU000688"/>
    </source>
</evidence>
<dbReference type="Proteomes" id="UP001165740">
    <property type="component" value="Chromosome 3"/>
</dbReference>
<keyword evidence="2" id="KW-1003">Cell membrane</keyword>
<dbReference type="GeneID" id="106067682"/>
<dbReference type="CDD" id="cd00637">
    <property type="entry name" value="7tm_classA_rhodopsin-like"/>
    <property type="match status" value="1"/>
</dbReference>
<dbReference type="PRINTS" id="PR00237">
    <property type="entry name" value="GPCRRHODOPSN"/>
</dbReference>
<sequence length="550" mass="60949">MNNSTYCPEGVRQVDITSSRIVTIALAVTCSVLAACTCISNLTVILALCRLSAQSPRTGLHTSGRSNSPPCHILIVSMSVTDAIIGFINIPIGIYVIGKNGSWVLGKELCFFYIWLDKVLCTVSIYHVALMALDRYIAICKPLLYRLMSKKATLTLVALSWLFPTTISTILMSGGWHHSDIDWLLSCAELVGICTPIYQWSYLIVVSILDFFMPFLVIFVLYFLVTVEICRLDKKPISRGTVSTSSKAKPKSRVGFIQRLGHMTQRAHSGDGIELQRRLPSKENTDGDKCNDAKGATLERILKSVNIGNTDEPLKANDGTSTSLSYGLGTKKTVEQSKQEIVLSDEQESGEMDTDTIIFDSIAHNFKALRTGNSKSKNQNLICEMRKGFKNAKHAPSCVDASDDEGLSFTKSDIAIFTVSSPNYICPGSSDAVNGRSRLKYVISAESAKRKSRDKPEAYSSGLRSNQHIKTSKAFTTIGCVVVCFTVCWLPFSVYNFAHAYSGYKMATWPHLLFSWMGYLNSAMNPFFYCFTRSVRQAILAMLRLSKPRR</sequence>
<evidence type="ECO:0000256" key="8">
    <source>
        <dbReference type="ARBA" id="ARBA00023224"/>
    </source>
</evidence>
<dbReference type="Pfam" id="PF00001">
    <property type="entry name" value="7tm_1"/>
    <property type="match status" value="1"/>
</dbReference>
<evidence type="ECO:0000313" key="14">
    <source>
        <dbReference type="RefSeq" id="XP_055879034.1"/>
    </source>
</evidence>
<evidence type="ECO:0000313" key="12">
    <source>
        <dbReference type="Proteomes" id="UP001165740"/>
    </source>
</evidence>
<keyword evidence="12" id="KW-1185">Reference proteome</keyword>
<feature type="transmembrane region" description="Helical" evidence="10">
    <location>
        <begin position="21"/>
        <end position="49"/>
    </location>
</feature>
<keyword evidence="3 9" id="KW-0812">Transmembrane</keyword>
<comment type="subcellular location">
    <subcellularLocation>
        <location evidence="1">Cell membrane</location>
        <topology evidence="1">Multi-pass membrane protein</topology>
    </subcellularLocation>
</comment>
<feature type="domain" description="G-protein coupled receptors family 1 profile" evidence="11">
    <location>
        <begin position="40"/>
        <end position="529"/>
    </location>
</feature>
<dbReference type="GO" id="GO:0005886">
    <property type="term" value="C:plasma membrane"/>
    <property type="evidence" value="ECO:0007669"/>
    <property type="project" value="UniProtKB-SubCell"/>
</dbReference>
<dbReference type="AlphaFoldDB" id="A0A9W2ZVV6"/>
<keyword evidence="7 9" id="KW-0675">Receptor</keyword>
<keyword evidence="4 10" id="KW-1133">Transmembrane helix</keyword>
<dbReference type="PROSITE" id="PS50262">
    <property type="entry name" value="G_PROTEIN_RECEP_F1_2"/>
    <property type="match status" value="1"/>
</dbReference>
<feature type="transmembrane region" description="Helical" evidence="10">
    <location>
        <begin position="112"/>
        <end position="133"/>
    </location>
</feature>
<keyword evidence="6 10" id="KW-0472">Membrane</keyword>
<feature type="transmembrane region" description="Helical" evidence="10">
    <location>
        <begin position="512"/>
        <end position="532"/>
    </location>
</feature>
<dbReference type="InterPro" id="IPR017452">
    <property type="entry name" value="GPCR_Rhodpsn_7TM"/>
</dbReference>
<dbReference type="InterPro" id="IPR000276">
    <property type="entry name" value="GPCR_Rhodpsn"/>
</dbReference>
<gene>
    <name evidence="13 14" type="primary">LOC106067682</name>
</gene>
<dbReference type="PANTHER" id="PTHR24248">
    <property type="entry name" value="ADRENERGIC RECEPTOR-RELATED G-PROTEIN COUPLED RECEPTOR"/>
    <property type="match status" value="1"/>
</dbReference>
<dbReference type="Gene3D" id="1.20.1070.10">
    <property type="entry name" value="Rhodopsin 7-helix transmembrane proteins"/>
    <property type="match status" value="2"/>
</dbReference>
<dbReference type="OrthoDB" id="10071887at2759"/>
<evidence type="ECO:0000256" key="1">
    <source>
        <dbReference type="ARBA" id="ARBA00004651"/>
    </source>
</evidence>
<evidence type="ECO:0000256" key="5">
    <source>
        <dbReference type="ARBA" id="ARBA00023040"/>
    </source>
</evidence>
<keyword evidence="8 9" id="KW-0807">Transducer</keyword>